<gene>
    <name evidence="1" type="ORF">P24_04969</name>
</gene>
<organism evidence="1 2">
    <name type="scientific">Oceanibaculum indicum P24</name>
    <dbReference type="NCBI Taxonomy" id="1207063"/>
    <lineage>
        <taxon>Bacteria</taxon>
        <taxon>Pseudomonadati</taxon>
        <taxon>Pseudomonadota</taxon>
        <taxon>Alphaproteobacteria</taxon>
        <taxon>Rhodospirillales</taxon>
        <taxon>Oceanibaculaceae</taxon>
        <taxon>Oceanibaculum</taxon>
    </lineage>
</organism>
<dbReference type="Pfam" id="PF02620">
    <property type="entry name" value="YceD"/>
    <property type="match status" value="1"/>
</dbReference>
<protein>
    <recommendedName>
        <fullName evidence="3">DUF177 domain-containing protein</fullName>
    </recommendedName>
</protein>
<dbReference type="STRING" id="1207063.P24_04969"/>
<reference evidence="1 2" key="1">
    <citation type="journal article" date="2012" name="J. Bacteriol.">
        <title>Genome Sequence of Oceanibaculum indicum Type Strain P24.</title>
        <authorList>
            <person name="Lai Q."/>
            <person name="Shao Z."/>
        </authorList>
    </citation>
    <scope>NUCLEOTIDE SEQUENCE [LARGE SCALE GENOMIC DNA]</scope>
    <source>
        <strain evidence="1 2">P24</strain>
    </source>
</reference>
<dbReference type="EMBL" id="AMRL01000004">
    <property type="protein sequence ID" value="EKE77692.1"/>
    <property type="molecule type" value="Genomic_DNA"/>
</dbReference>
<name>K2JT75_9PROT</name>
<evidence type="ECO:0008006" key="3">
    <source>
        <dbReference type="Google" id="ProtNLM"/>
    </source>
</evidence>
<dbReference type="Proteomes" id="UP000006746">
    <property type="component" value="Unassembled WGS sequence"/>
</dbReference>
<dbReference type="RefSeq" id="WP_008943609.1">
    <property type="nucleotide sequence ID" value="NZ_AMRL01000004.1"/>
</dbReference>
<dbReference type="eggNOG" id="COG1399">
    <property type="taxonomic scope" value="Bacteria"/>
</dbReference>
<evidence type="ECO:0000313" key="2">
    <source>
        <dbReference type="Proteomes" id="UP000006746"/>
    </source>
</evidence>
<proteinExistence type="predicted"/>
<comment type="caution">
    <text evidence="1">The sequence shown here is derived from an EMBL/GenBank/DDBJ whole genome shotgun (WGS) entry which is preliminary data.</text>
</comment>
<sequence>MSAEQAKPEFSRPVAVSRIGSNGLSMEIKAEPHEREALAQRLDLMSLDRLEATLAFREKADGVVLEGHLTAKLAQRCVVSLQPVPVRIEEDFTQYFSENAPSDAELMQRAMEEGLDFFAEAEDEEIPDPIVNGRIDAGEAVVQQLAMLLDPYPRLPDAELPARRRGVTLNGEDEPLAKANPFAELAGKIQK</sequence>
<keyword evidence="2" id="KW-1185">Reference proteome</keyword>
<dbReference type="InterPro" id="IPR003772">
    <property type="entry name" value="YceD"/>
</dbReference>
<evidence type="ECO:0000313" key="1">
    <source>
        <dbReference type="EMBL" id="EKE77692.1"/>
    </source>
</evidence>
<accession>K2JT75</accession>
<dbReference type="AlphaFoldDB" id="K2JT75"/>